<keyword evidence="6" id="KW-1185">Reference proteome</keyword>
<dbReference type="AlphaFoldDB" id="A0A5N1J4V6"/>
<evidence type="ECO:0000256" key="2">
    <source>
        <dbReference type="SAM" id="SignalP"/>
    </source>
</evidence>
<name>A0A5N1J4V6_9BACT</name>
<dbReference type="Pfam" id="PF00415">
    <property type="entry name" value="RCC1"/>
    <property type="match status" value="2"/>
</dbReference>
<dbReference type="PROSITE" id="PS50012">
    <property type="entry name" value="RCC1_3"/>
    <property type="match status" value="5"/>
</dbReference>
<protein>
    <submittedName>
        <fullName evidence="5">T9SS type A sorting domain-containing protein</fullName>
    </submittedName>
</protein>
<dbReference type="PROSITE" id="PS00626">
    <property type="entry name" value="RCC1_2"/>
    <property type="match status" value="2"/>
</dbReference>
<comment type="caution">
    <text evidence="5">The sequence shown here is derived from an EMBL/GenBank/DDBJ whole genome shotgun (WGS) entry which is preliminary data.</text>
</comment>
<feature type="domain" description="RCC1-like" evidence="4">
    <location>
        <begin position="23"/>
        <end position="231"/>
    </location>
</feature>
<dbReference type="PANTHER" id="PTHR22872:SF2">
    <property type="entry name" value="INHIBITOR OF BRUTON TYROSINE KINASE"/>
    <property type="match status" value="1"/>
</dbReference>
<keyword evidence="1" id="KW-0677">Repeat</keyword>
<evidence type="ECO:0000313" key="6">
    <source>
        <dbReference type="Proteomes" id="UP000326570"/>
    </source>
</evidence>
<reference evidence="5 6" key="1">
    <citation type="submission" date="2019-09" db="EMBL/GenBank/DDBJ databases">
        <title>Genome sequence of Adhaeribacter sp. M2.</title>
        <authorList>
            <person name="Srinivasan S."/>
        </authorList>
    </citation>
    <scope>NUCLEOTIDE SEQUENCE [LARGE SCALE GENOMIC DNA]</scope>
    <source>
        <strain evidence="5 6">M2</strain>
    </source>
</reference>
<feature type="chain" id="PRO_5024973652" evidence="2">
    <location>
        <begin position="26"/>
        <end position="469"/>
    </location>
</feature>
<dbReference type="InterPro" id="IPR058923">
    <property type="entry name" value="RCC1-like_dom"/>
</dbReference>
<dbReference type="InterPro" id="IPR009091">
    <property type="entry name" value="RCC1/BLIP-II"/>
</dbReference>
<evidence type="ECO:0000259" key="4">
    <source>
        <dbReference type="Pfam" id="PF25390"/>
    </source>
</evidence>
<organism evidence="5 6">
    <name type="scientific">Adhaeribacter soli</name>
    <dbReference type="NCBI Taxonomy" id="2607655"/>
    <lineage>
        <taxon>Bacteria</taxon>
        <taxon>Pseudomonadati</taxon>
        <taxon>Bacteroidota</taxon>
        <taxon>Cytophagia</taxon>
        <taxon>Cytophagales</taxon>
        <taxon>Hymenobacteraceae</taxon>
        <taxon>Adhaeribacter</taxon>
    </lineage>
</organism>
<dbReference type="Proteomes" id="UP000326570">
    <property type="component" value="Unassembled WGS sequence"/>
</dbReference>
<feature type="domain" description="Secretion system C-terminal sorting" evidence="3">
    <location>
        <begin position="397"/>
        <end position="467"/>
    </location>
</feature>
<dbReference type="InterPro" id="IPR000408">
    <property type="entry name" value="Reg_chr_condens"/>
</dbReference>
<proteinExistence type="predicted"/>
<dbReference type="Pfam" id="PF18962">
    <property type="entry name" value="Por_Secre_tail"/>
    <property type="match status" value="1"/>
</dbReference>
<keyword evidence="2" id="KW-0732">Signal</keyword>
<dbReference type="Gene3D" id="2.130.10.30">
    <property type="entry name" value="Regulator of chromosome condensation 1/beta-lactamase-inhibitor protein II"/>
    <property type="match status" value="3"/>
</dbReference>
<dbReference type="SUPFAM" id="SSF50985">
    <property type="entry name" value="RCC1/BLIP-II"/>
    <property type="match status" value="2"/>
</dbReference>
<dbReference type="RefSeq" id="WP_150901900.1">
    <property type="nucleotide sequence ID" value="NZ_VTWT01000001.1"/>
</dbReference>
<dbReference type="NCBIfam" id="TIGR04183">
    <property type="entry name" value="Por_Secre_tail"/>
    <property type="match status" value="1"/>
</dbReference>
<evidence type="ECO:0000259" key="3">
    <source>
        <dbReference type="Pfam" id="PF18962"/>
    </source>
</evidence>
<dbReference type="InterPro" id="IPR051625">
    <property type="entry name" value="Signaling_Regulatory_Domain"/>
</dbReference>
<gene>
    <name evidence="5" type="ORF">F0P94_01340</name>
</gene>
<dbReference type="EMBL" id="VTWT01000001">
    <property type="protein sequence ID" value="KAA9345757.1"/>
    <property type="molecule type" value="Genomic_DNA"/>
</dbReference>
<accession>A0A5N1J4V6</accession>
<dbReference type="Pfam" id="PF25390">
    <property type="entry name" value="WD40_RLD"/>
    <property type="match status" value="1"/>
</dbReference>
<evidence type="ECO:0000313" key="5">
    <source>
        <dbReference type="EMBL" id="KAA9345757.1"/>
    </source>
</evidence>
<evidence type="ECO:0000256" key="1">
    <source>
        <dbReference type="ARBA" id="ARBA00022737"/>
    </source>
</evidence>
<dbReference type="PRINTS" id="PR00633">
    <property type="entry name" value="RCCNDNSATION"/>
</dbReference>
<dbReference type="InterPro" id="IPR026444">
    <property type="entry name" value="Secre_tail"/>
</dbReference>
<feature type="signal peptide" evidence="2">
    <location>
        <begin position="1"/>
        <end position="25"/>
    </location>
</feature>
<dbReference type="PANTHER" id="PTHR22872">
    <property type="entry name" value="BTK-BINDING PROTEIN-RELATED"/>
    <property type="match status" value="1"/>
</dbReference>
<sequence>MRITLYNSLLLSGLTFISVSFRTNAQSIAAGSGHTIYVCNNKVPVATGNNGSGQFGVGPTPNTTSTPITVSGISNVIAAAASDDFTLYLKGDGTVWGTGRNLDGQLGDGTTTNRKTLAQVSTLTGVVAISAGLSHSLFLKNDGTVWACGDNGNGALGDGTTTDKTTPFQIPSLSGITAIAAGGLHSLFLKNDGTVWACGSNIYGELGDGTTVKRRTPVQVTSLSGITAISASPGSVGILTHSLFLKSNGTVWGCGTNSNGQLGDGSTTQRNTPVQVSGLTGIIKINAGRQHSLFLKNNGNAWAVGNNASGQLGDGTTVQKTTAVQVPGLTNVVAIESGWDHSLFLKADGTISACGFNGSGQLGNGTTANASSPILLTNLCSIALSVKNDSESLPVSIYPNPARGQITIDFPTYRNAKAKLYNVQGKLVQEIALDQPKTTLSTSGLNKGIYLLKLNSTSGQVFTKKIVLE</sequence>